<dbReference type="InterPro" id="IPR051474">
    <property type="entry name" value="Anti-sigma-K/W_factor"/>
</dbReference>
<dbReference type="AlphaFoldDB" id="A0A1M7G9C6"/>
<dbReference type="PANTHER" id="PTHR37461">
    <property type="entry name" value="ANTI-SIGMA-K FACTOR RSKA"/>
    <property type="match status" value="1"/>
</dbReference>
<organism evidence="3 4">
    <name type="scientific">Chitinophaga jiangningensis</name>
    <dbReference type="NCBI Taxonomy" id="1419482"/>
    <lineage>
        <taxon>Bacteria</taxon>
        <taxon>Pseudomonadati</taxon>
        <taxon>Bacteroidota</taxon>
        <taxon>Chitinophagia</taxon>
        <taxon>Chitinophagales</taxon>
        <taxon>Chitinophagaceae</taxon>
        <taxon>Chitinophaga</taxon>
    </lineage>
</organism>
<evidence type="ECO:0000313" key="4">
    <source>
        <dbReference type="Proteomes" id="UP000184420"/>
    </source>
</evidence>
<dbReference type="Pfam" id="PF10099">
    <property type="entry name" value="RskA_C"/>
    <property type="match status" value="1"/>
</dbReference>
<dbReference type="Proteomes" id="UP000184420">
    <property type="component" value="Unassembled WGS sequence"/>
</dbReference>
<proteinExistence type="predicted"/>
<keyword evidence="1" id="KW-0472">Membrane</keyword>
<protein>
    <submittedName>
        <fullName evidence="3">Anti-sigma-K factor rskA</fullName>
    </submittedName>
</protein>
<dbReference type="GO" id="GO:0016989">
    <property type="term" value="F:sigma factor antagonist activity"/>
    <property type="evidence" value="ECO:0007669"/>
    <property type="project" value="TreeGrafter"/>
</dbReference>
<evidence type="ECO:0000256" key="1">
    <source>
        <dbReference type="SAM" id="Phobius"/>
    </source>
</evidence>
<sequence>MDINHYISSGVLESYVYGLLPEDEVAEVEAIALQYPEVKEIVEDLQFQKEEFVKCYAVTPPPEIKARLMLIIRNESTPEGELILPQELRLNNPVPQSPASTPVVKMTPTAAKKKERRWKFIAAAAIIVFAISVGVNFFFATDTNDYKARYEKLIAAQKQITDDKELESNQTASLQESEEDKKLIKDPNVIWVKASGYNTHPDGAVTIGWNTVSHEVYLINWRLPIPPEGKQYHLRTITGGKPADAGILTITPASNGKIQHLKPSTAPQTLVVTLEPTGSTGAPGQAEIYQVAELNP</sequence>
<dbReference type="GO" id="GO:0005886">
    <property type="term" value="C:plasma membrane"/>
    <property type="evidence" value="ECO:0007669"/>
    <property type="project" value="InterPro"/>
</dbReference>
<dbReference type="GO" id="GO:0006417">
    <property type="term" value="P:regulation of translation"/>
    <property type="evidence" value="ECO:0007669"/>
    <property type="project" value="TreeGrafter"/>
</dbReference>
<gene>
    <name evidence="3" type="ORF">SAMN05444266_106451</name>
</gene>
<evidence type="ECO:0000259" key="2">
    <source>
        <dbReference type="Pfam" id="PF10099"/>
    </source>
</evidence>
<evidence type="ECO:0000313" key="3">
    <source>
        <dbReference type="EMBL" id="SHM12698.1"/>
    </source>
</evidence>
<dbReference type="STRING" id="1419482.SAMN05444266_106451"/>
<keyword evidence="4" id="KW-1185">Reference proteome</keyword>
<reference evidence="3 4" key="1">
    <citation type="submission" date="2016-11" db="EMBL/GenBank/DDBJ databases">
        <authorList>
            <person name="Jaros S."/>
            <person name="Januszkiewicz K."/>
            <person name="Wedrychowicz H."/>
        </authorList>
    </citation>
    <scope>NUCLEOTIDE SEQUENCE [LARGE SCALE GENOMIC DNA]</scope>
    <source>
        <strain evidence="3 4">DSM 27406</strain>
    </source>
</reference>
<dbReference type="EMBL" id="FRBL01000006">
    <property type="protein sequence ID" value="SHM12698.1"/>
    <property type="molecule type" value="Genomic_DNA"/>
</dbReference>
<feature type="transmembrane region" description="Helical" evidence="1">
    <location>
        <begin position="120"/>
        <end position="139"/>
    </location>
</feature>
<name>A0A1M7G9C6_9BACT</name>
<feature type="domain" description="Anti-sigma K factor RskA C-terminal" evidence="2">
    <location>
        <begin position="122"/>
        <end position="284"/>
    </location>
</feature>
<dbReference type="RefSeq" id="WP_073083673.1">
    <property type="nucleotide sequence ID" value="NZ_FRBL01000006.1"/>
</dbReference>
<dbReference type="InterPro" id="IPR018764">
    <property type="entry name" value="RskA_C"/>
</dbReference>
<dbReference type="PANTHER" id="PTHR37461:SF1">
    <property type="entry name" value="ANTI-SIGMA-K FACTOR RSKA"/>
    <property type="match status" value="1"/>
</dbReference>
<keyword evidence="1" id="KW-1133">Transmembrane helix</keyword>
<keyword evidence="1" id="KW-0812">Transmembrane</keyword>
<dbReference type="OrthoDB" id="1420916at2"/>
<accession>A0A1M7G9C6</accession>